<accession>A0A4R8V705</accession>
<evidence type="ECO:0008006" key="6">
    <source>
        <dbReference type="Google" id="ProtNLM"/>
    </source>
</evidence>
<feature type="transmembrane region" description="Helical" evidence="1">
    <location>
        <begin position="39"/>
        <end position="59"/>
    </location>
</feature>
<gene>
    <name evidence="3" type="ORF">E3O21_08560</name>
    <name evidence="2" type="ORF">SAMN05216368_101301</name>
</gene>
<evidence type="ECO:0000313" key="2">
    <source>
        <dbReference type="EMBL" id="SDM55571.1"/>
    </source>
</evidence>
<dbReference type="Proteomes" id="UP000298252">
    <property type="component" value="Unassembled WGS sequence"/>
</dbReference>
<dbReference type="EMBL" id="SOFD01000024">
    <property type="protein sequence ID" value="TFB77711.1"/>
    <property type="molecule type" value="Genomic_DNA"/>
</dbReference>
<keyword evidence="1" id="KW-0472">Membrane</keyword>
<dbReference type="Proteomes" id="UP000199639">
    <property type="component" value="Unassembled WGS sequence"/>
</dbReference>
<dbReference type="RefSeq" id="WP_092338515.1">
    <property type="nucleotide sequence ID" value="NZ_FNIB01000001.1"/>
</dbReference>
<evidence type="ECO:0000313" key="4">
    <source>
        <dbReference type="Proteomes" id="UP000199639"/>
    </source>
</evidence>
<keyword evidence="5" id="KW-1185">Reference proteome</keyword>
<evidence type="ECO:0000313" key="3">
    <source>
        <dbReference type="EMBL" id="TFB77711.1"/>
    </source>
</evidence>
<keyword evidence="1" id="KW-1133">Transmembrane helix</keyword>
<keyword evidence="1" id="KW-0812">Transmembrane</keyword>
<reference evidence="2 4" key="1">
    <citation type="submission" date="2016-10" db="EMBL/GenBank/DDBJ databases">
        <authorList>
            <person name="Varghese N."/>
            <person name="Submissions S."/>
        </authorList>
    </citation>
    <scope>NUCLEOTIDE SEQUENCE [LARGE SCALE GENOMIC DNA]</scope>
    <source>
        <strain evidence="2 4">CGMCC 1.11215</strain>
    </source>
</reference>
<proteinExistence type="predicted"/>
<organism evidence="2 4">
    <name type="scientific">Cryobacterium flavum</name>
    <dbReference type="NCBI Taxonomy" id="1424659"/>
    <lineage>
        <taxon>Bacteria</taxon>
        <taxon>Bacillati</taxon>
        <taxon>Actinomycetota</taxon>
        <taxon>Actinomycetes</taxon>
        <taxon>Micrococcales</taxon>
        <taxon>Microbacteriaceae</taxon>
        <taxon>Cryobacterium</taxon>
    </lineage>
</organism>
<evidence type="ECO:0000256" key="1">
    <source>
        <dbReference type="SAM" id="Phobius"/>
    </source>
</evidence>
<sequence length="195" mass="20274">MTPTNATLRLVRLDDGAKHPETTRQTQPRRALSPRRRKILIPLAVVWLVMAALACALLLTGTKPSTAFGDTTAVPGGLARISAVIPLESDGWVPPGSADRLDSAVQPGAHRVRILLELTAADAAGLSFDAADYSLSGVGSHATALWVDLSQREAAAGTSVLATLVFEIPNQAIALVLDGPQGARLSLGTGHHTAP</sequence>
<dbReference type="AlphaFoldDB" id="A0A4R8V705"/>
<evidence type="ECO:0000313" key="5">
    <source>
        <dbReference type="Proteomes" id="UP000298252"/>
    </source>
</evidence>
<reference evidence="3 5" key="2">
    <citation type="submission" date="2019-03" db="EMBL/GenBank/DDBJ databases">
        <title>Genomics of glacier-inhabiting Cryobacterium strains.</title>
        <authorList>
            <person name="Liu Q."/>
            <person name="Xin Y.-H."/>
        </authorList>
    </citation>
    <scope>NUCLEOTIDE SEQUENCE [LARGE SCALE GENOMIC DNA]</scope>
    <source>
        <strain evidence="3 5">Hh8</strain>
    </source>
</reference>
<protein>
    <recommendedName>
        <fullName evidence="6">DUF4352 domain-containing protein</fullName>
    </recommendedName>
</protein>
<dbReference type="EMBL" id="FNIB01000001">
    <property type="protein sequence ID" value="SDM55571.1"/>
    <property type="molecule type" value="Genomic_DNA"/>
</dbReference>
<name>A0A4R8V705_9MICO</name>